<reference evidence="2 3" key="1">
    <citation type="submission" date="2017-09" db="EMBL/GenBank/DDBJ databases">
        <title>Depth-based differentiation of microbial function through sediment-hosted aquifers and enrichment of novel symbionts in the deep terrestrial subsurface.</title>
        <authorList>
            <person name="Probst A.J."/>
            <person name="Ladd B."/>
            <person name="Jarett J.K."/>
            <person name="Geller-Mcgrath D.E."/>
            <person name="Sieber C.M."/>
            <person name="Emerson J.B."/>
            <person name="Anantharaman K."/>
            <person name="Thomas B.C."/>
            <person name="Malmstrom R."/>
            <person name="Stieglmeier M."/>
            <person name="Klingl A."/>
            <person name="Woyke T."/>
            <person name="Ryan C.M."/>
            <person name="Banfield J.F."/>
        </authorList>
    </citation>
    <scope>NUCLEOTIDE SEQUENCE [LARGE SCALE GENOMIC DNA]</scope>
    <source>
        <strain evidence="2">CG23_combo_of_CG06-09_8_20_14_all_35_49</strain>
    </source>
</reference>
<evidence type="ECO:0000259" key="1">
    <source>
        <dbReference type="Pfam" id="PF03372"/>
    </source>
</evidence>
<dbReference type="GO" id="GO:0000175">
    <property type="term" value="F:3'-5'-RNA exonuclease activity"/>
    <property type="evidence" value="ECO:0007669"/>
    <property type="project" value="TreeGrafter"/>
</dbReference>
<dbReference type="InterPro" id="IPR005135">
    <property type="entry name" value="Endo/exonuclease/phosphatase"/>
</dbReference>
<dbReference type="PANTHER" id="PTHR12121:SF34">
    <property type="entry name" value="PROTEIN ANGEL"/>
    <property type="match status" value="1"/>
</dbReference>
<sequence>MEFSLLTYNTLFNQAVNKLGIIVNKLSPDILCLQEVETDEKNLQKIEKLGYRLADYSNSFIKFGKIYGVGTFYNPNKLIFKQSSELKLGSNLLEIFFTLIQIVIGYNKPKTILRTDFIEKESKKRISICNTHLYVVAPNNLRVNHLNQALKSLRLDNQSALIMAGDLNYFPYQRKKLENLMKKYYLKEATKNIRQTFKIAYKGLFDDFNLFQRIGLTLLKIFKLTERFTNQMKNDYIFYRGLHLKKTQRVDVRFSDHYPIISRFNL</sequence>
<comment type="caution">
    <text evidence="2">The sequence shown here is derived from an EMBL/GenBank/DDBJ whole genome shotgun (WGS) entry which is preliminary data.</text>
</comment>
<evidence type="ECO:0000313" key="3">
    <source>
        <dbReference type="Proteomes" id="UP000231025"/>
    </source>
</evidence>
<evidence type="ECO:0000313" key="2">
    <source>
        <dbReference type="EMBL" id="PIP14794.1"/>
    </source>
</evidence>
<dbReference type="InterPro" id="IPR050410">
    <property type="entry name" value="CCR4/nocturin_mRNA_transcr"/>
</dbReference>
<dbReference type="PANTHER" id="PTHR12121">
    <property type="entry name" value="CARBON CATABOLITE REPRESSOR PROTEIN 4"/>
    <property type="match status" value="1"/>
</dbReference>
<dbReference type="Gene3D" id="3.60.10.10">
    <property type="entry name" value="Endonuclease/exonuclease/phosphatase"/>
    <property type="match status" value="1"/>
</dbReference>
<dbReference type="InterPro" id="IPR036691">
    <property type="entry name" value="Endo/exonu/phosph_ase_sf"/>
</dbReference>
<protein>
    <recommendedName>
        <fullName evidence="1">Endonuclease/exonuclease/phosphatase domain-containing protein</fullName>
    </recommendedName>
</protein>
<feature type="domain" description="Endonuclease/exonuclease/phosphatase" evidence="1">
    <location>
        <begin position="6"/>
        <end position="257"/>
    </location>
</feature>
<dbReference type="EMBL" id="PCRE01000045">
    <property type="protein sequence ID" value="PIP14794.1"/>
    <property type="molecule type" value="Genomic_DNA"/>
</dbReference>
<accession>A0A2G9Y6F7</accession>
<gene>
    <name evidence="2" type="ORF">COX47_03230</name>
</gene>
<name>A0A2G9Y6F7_9BACT</name>
<dbReference type="Pfam" id="PF03372">
    <property type="entry name" value="Exo_endo_phos"/>
    <property type="match status" value="1"/>
</dbReference>
<organism evidence="2 3">
    <name type="scientific">Candidatus Roizmanbacteria bacterium CG23_combo_of_CG06-09_8_20_14_all_35_49</name>
    <dbReference type="NCBI Taxonomy" id="1974863"/>
    <lineage>
        <taxon>Bacteria</taxon>
        <taxon>Candidatus Roizmaniibacteriota</taxon>
    </lineage>
</organism>
<dbReference type="Proteomes" id="UP000231025">
    <property type="component" value="Unassembled WGS sequence"/>
</dbReference>
<proteinExistence type="predicted"/>
<dbReference type="SUPFAM" id="SSF56219">
    <property type="entry name" value="DNase I-like"/>
    <property type="match status" value="1"/>
</dbReference>
<dbReference type="AlphaFoldDB" id="A0A2G9Y6F7"/>